<organism evidence="3 4">
    <name type="scientific">Nocardiopsis algeriensis</name>
    <dbReference type="NCBI Taxonomy" id="1478215"/>
    <lineage>
        <taxon>Bacteria</taxon>
        <taxon>Bacillati</taxon>
        <taxon>Actinomycetota</taxon>
        <taxon>Actinomycetes</taxon>
        <taxon>Streptosporangiales</taxon>
        <taxon>Nocardiopsidaceae</taxon>
        <taxon>Nocardiopsis</taxon>
    </lineage>
</organism>
<proteinExistence type="predicted"/>
<feature type="compositionally biased region" description="Pro residues" evidence="1">
    <location>
        <begin position="73"/>
        <end position="85"/>
    </location>
</feature>
<dbReference type="AlphaFoldDB" id="A0A841IKK8"/>
<evidence type="ECO:0000313" key="4">
    <source>
        <dbReference type="Proteomes" id="UP000536604"/>
    </source>
</evidence>
<protein>
    <submittedName>
        <fullName evidence="3">Cytoskeletal protein RodZ</fullName>
    </submittedName>
</protein>
<evidence type="ECO:0000256" key="2">
    <source>
        <dbReference type="SAM" id="SignalP"/>
    </source>
</evidence>
<sequence>MRPKTFLIAAGCAVFALFAAAPATAEEAAPTPAAEATQDAPAPPEAEPTEAPTEDAPAPPEAEPTEAPTEDAPAPPEAAPAPPVEQEPVYTG</sequence>
<feature type="chain" id="PRO_5039248765" evidence="2">
    <location>
        <begin position="26"/>
        <end position="92"/>
    </location>
</feature>
<evidence type="ECO:0000313" key="3">
    <source>
        <dbReference type="EMBL" id="MBB6118514.1"/>
    </source>
</evidence>
<dbReference type="Proteomes" id="UP000536604">
    <property type="component" value="Unassembled WGS sequence"/>
</dbReference>
<keyword evidence="4" id="KW-1185">Reference proteome</keyword>
<dbReference type="RefSeq" id="WP_184286506.1">
    <property type="nucleotide sequence ID" value="NZ_JACHJO010000001.1"/>
</dbReference>
<feature type="region of interest" description="Disordered" evidence="1">
    <location>
        <begin position="23"/>
        <end position="92"/>
    </location>
</feature>
<comment type="caution">
    <text evidence="3">The sequence shown here is derived from an EMBL/GenBank/DDBJ whole genome shotgun (WGS) entry which is preliminary data.</text>
</comment>
<evidence type="ECO:0000256" key="1">
    <source>
        <dbReference type="SAM" id="MobiDB-lite"/>
    </source>
</evidence>
<accession>A0A841IKK8</accession>
<feature type="signal peptide" evidence="2">
    <location>
        <begin position="1"/>
        <end position="25"/>
    </location>
</feature>
<gene>
    <name evidence="3" type="ORF">FHS13_000442</name>
</gene>
<reference evidence="3 4" key="1">
    <citation type="submission" date="2020-08" db="EMBL/GenBank/DDBJ databases">
        <title>Genomic Encyclopedia of Type Strains, Phase III (KMG-III): the genomes of soil and plant-associated and newly described type strains.</title>
        <authorList>
            <person name="Whitman W."/>
        </authorList>
    </citation>
    <scope>NUCLEOTIDE SEQUENCE [LARGE SCALE GENOMIC DNA]</scope>
    <source>
        <strain evidence="3 4">CECT 8712</strain>
    </source>
</reference>
<keyword evidence="2" id="KW-0732">Signal</keyword>
<feature type="compositionally biased region" description="Low complexity" evidence="1">
    <location>
        <begin position="23"/>
        <end position="40"/>
    </location>
</feature>
<dbReference type="EMBL" id="JACHJO010000001">
    <property type="protein sequence ID" value="MBB6118514.1"/>
    <property type="molecule type" value="Genomic_DNA"/>
</dbReference>
<name>A0A841IKK8_9ACTN</name>